<evidence type="ECO:0000256" key="3">
    <source>
        <dbReference type="ARBA" id="ARBA00022490"/>
    </source>
</evidence>
<dbReference type="Pfam" id="PF14811">
    <property type="entry name" value="TPD"/>
    <property type="match status" value="1"/>
</dbReference>
<dbReference type="GO" id="GO:0005634">
    <property type="term" value="C:nucleus"/>
    <property type="evidence" value="ECO:0007669"/>
    <property type="project" value="UniProtKB-SubCell"/>
</dbReference>
<name>T2M2U6_HYDVU</name>
<dbReference type="InterPro" id="IPR029404">
    <property type="entry name" value="CDIN1"/>
</dbReference>
<sequence>MKIEVYKEIIYVLDSNKMNESMHFLKLKFPNISEGTLISIYSQYYHNKVKSICHKHLRNAEKYFRQYCSSALNANSKGFLYRQAVEHNYPPSLYARIILEQFYKHNLKQEVSKSFLSKHMKEPKQISDDILSREVEICNQEDDVYGPTTEKIKHETGLKYEKIVSDFLHEQNIPYAQEETLRKEGYDKTPDFKLILPISINNYVINWIECKALFGTEDSHKSYLENQFWSYTNRFGPGLVIYWFGYIDELNINAERGIILTDHLPKNIITLEKLLDDELENFYLSF</sequence>
<evidence type="ECO:0000256" key="4">
    <source>
        <dbReference type="ARBA" id="ARBA00023242"/>
    </source>
</evidence>
<reference evidence="6" key="1">
    <citation type="journal article" date="2013" name="Genome Biol. Evol.">
        <title>Punctuated emergences of genetic and phenotypic innovations in eumetazoan, bilaterian, euteleostome, and hominidae ancestors.</title>
        <authorList>
            <person name="Wenger Y."/>
            <person name="Galliot B."/>
        </authorList>
    </citation>
    <scope>NUCLEOTIDE SEQUENCE</scope>
    <source>
        <tissue evidence="6">Whole animals</tissue>
    </source>
</reference>
<dbReference type="GO" id="GO:0005737">
    <property type="term" value="C:cytoplasm"/>
    <property type="evidence" value="ECO:0007669"/>
    <property type="project" value="UniProtKB-SubCell"/>
</dbReference>
<organism evidence="6">
    <name type="scientific">Hydra vulgaris</name>
    <name type="common">Hydra</name>
    <name type="synonym">Hydra attenuata</name>
    <dbReference type="NCBI Taxonomy" id="6087"/>
    <lineage>
        <taxon>Eukaryota</taxon>
        <taxon>Metazoa</taxon>
        <taxon>Cnidaria</taxon>
        <taxon>Hydrozoa</taxon>
        <taxon>Hydroidolina</taxon>
        <taxon>Anthoathecata</taxon>
        <taxon>Aplanulata</taxon>
        <taxon>Hydridae</taxon>
        <taxon>Hydra</taxon>
    </lineage>
</organism>
<comment type="subcellular location">
    <subcellularLocation>
        <location evidence="2">Cytoplasm</location>
    </subcellularLocation>
    <subcellularLocation>
        <location evidence="1">Nucleus</location>
    </subcellularLocation>
</comment>
<evidence type="ECO:0000256" key="2">
    <source>
        <dbReference type="ARBA" id="ARBA00004496"/>
    </source>
</evidence>
<dbReference type="EMBL" id="HAAD01000207">
    <property type="protein sequence ID" value="CDG66439.1"/>
    <property type="molecule type" value="mRNA"/>
</dbReference>
<proteinExistence type="evidence at transcript level"/>
<protein>
    <recommendedName>
        <fullName evidence="5">CDAN1-interacting nuclease 1</fullName>
    </recommendedName>
</protein>
<keyword evidence="4" id="KW-0539">Nucleus</keyword>
<dbReference type="AlphaFoldDB" id="T2M2U6"/>
<dbReference type="OrthoDB" id="1272at2759"/>
<dbReference type="PANTHER" id="PTHR31661:SF1">
    <property type="entry name" value="CDAN1-INTERACTING NUCLEASE 1"/>
    <property type="match status" value="1"/>
</dbReference>
<gene>
    <name evidence="6" type="primary">C15orf41</name>
</gene>
<dbReference type="PANTHER" id="PTHR31661">
    <property type="entry name" value="SIMILAR TO CDNA SEQUENCE BC052040"/>
    <property type="match status" value="1"/>
</dbReference>
<accession>T2M2U6</accession>
<dbReference type="KEGG" id="hmg:100197250"/>
<dbReference type="OMA" id="CYWNRFG"/>
<evidence type="ECO:0000256" key="1">
    <source>
        <dbReference type="ARBA" id="ARBA00004123"/>
    </source>
</evidence>
<evidence type="ECO:0000256" key="5">
    <source>
        <dbReference type="ARBA" id="ARBA00023480"/>
    </source>
</evidence>
<evidence type="ECO:0000313" key="6">
    <source>
        <dbReference type="EMBL" id="CDG66439.1"/>
    </source>
</evidence>
<keyword evidence="3" id="KW-0963">Cytoplasm</keyword>